<geneLocation type="mitochondrion" evidence="2"/>
<dbReference type="AlphaFoldDB" id="A0A346RJM4"/>
<evidence type="ECO:0000313" key="2">
    <source>
        <dbReference type="EMBL" id="AXS66271.1"/>
    </source>
</evidence>
<name>A0A346RJM4_9COLE</name>
<keyword evidence="2" id="KW-0496">Mitochondrion</keyword>
<proteinExistence type="predicted"/>
<gene>
    <name evidence="2" type="primary">atp8</name>
</gene>
<sequence length="50" mass="6151">MPQMSPLSWMLLMFYFLMIYTLINMTNYAFFSYSLITVLKKIKTSINWKW</sequence>
<keyword evidence="1" id="KW-0472">Membrane</keyword>
<protein>
    <submittedName>
        <fullName evidence="2">ATP synthase F0 subunit 8</fullName>
    </submittedName>
</protein>
<keyword evidence="1" id="KW-0812">Transmembrane</keyword>
<accession>A0A346RJM4</accession>
<organism evidence="2">
    <name type="scientific">Bostrichoidea sp. 1 KM-2017</name>
    <dbReference type="NCBI Taxonomy" id="2219275"/>
    <lineage>
        <taxon>Eukaryota</taxon>
        <taxon>Metazoa</taxon>
        <taxon>Ecdysozoa</taxon>
        <taxon>Arthropoda</taxon>
        <taxon>Hexapoda</taxon>
        <taxon>Insecta</taxon>
        <taxon>Pterygota</taxon>
        <taxon>Neoptera</taxon>
        <taxon>Endopterygota</taxon>
        <taxon>Coleoptera</taxon>
        <taxon>Polyphaga</taxon>
        <taxon>Bostrichiformia</taxon>
    </lineage>
</organism>
<evidence type="ECO:0000256" key="1">
    <source>
        <dbReference type="SAM" id="Phobius"/>
    </source>
</evidence>
<dbReference type="EMBL" id="MG193488">
    <property type="protein sequence ID" value="AXS66271.1"/>
    <property type="molecule type" value="Genomic_DNA"/>
</dbReference>
<keyword evidence="1" id="KW-1133">Transmembrane helix</keyword>
<feature type="transmembrane region" description="Helical" evidence="1">
    <location>
        <begin position="12"/>
        <end position="39"/>
    </location>
</feature>
<reference evidence="2" key="1">
    <citation type="journal article" date="2018" name="J. ISSAAS">
        <title>The contribution of mitochondrial metagenomics to large-scale data mining and phylogenetic analysis of Coleoptera.</title>
        <authorList>
            <person name="Miller K."/>
            <person name="Linard B."/>
            <person name="Motyka M."/>
            <person name="Bocek M."/>
            <person name="Vogler A.P."/>
        </authorList>
    </citation>
    <scope>NUCLEOTIDE SEQUENCE</scope>
</reference>